<keyword evidence="2" id="KW-0812">Transmembrane</keyword>
<feature type="non-terminal residue" evidence="3">
    <location>
        <position position="1"/>
    </location>
</feature>
<keyword evidence="4" id="KW-1185">Reference proteome</keyword>
<evidence type="ECO:0008006" key="5">
    <source>
        <dbReference type="Google" id="ProtNLM"/>
    </source>
</evidence>
<dbReference type="STRING" id="1231657.A0A1Y2A1G3"/>
<sequence>FLSTTQSRSCWLPGNFSISLRVLCSLKRAGLSNTVLDNIYSAEGTWSKMGNQCFVQKDDRGCLSSFEVCYRYQCGWDKGASFTQLLRTRYQTAYFCINYPRGALRRFKEYVAKNSSFAYRDFSLDALAADESSRQWRIEIGNRARQLYSHEDRSDEDEIDNHYVHNGTRQLHKLTTDWNTLGQDCTDLAMQINFLQRTYSKYMALLQDDKNAWMVDRSSDMGETFEVLGSNCSNCARWTSVYKERTNIRINLLFHLANQHDSRTNTKIAASSARIAEQTQRDSASMITMAAVTMLFLPGTFISAILSTTFFDFGDEKLKVSKSWWTLPASIVPMTCGVLAVWLAWTWWRIREQQVGEVAGGRARSATGAKDNDAEATVKETSKPPHTAETMV</sequence>
<protein>
    <recommendedName>
        <fullName evidence="5">Cora-like Mg2+ transporter protein-domain-containing protein</fullName>
    </recommendedName>
</protein>
<proteinExistence type="predicted"/>
<accession>A0A1Y2A1G3</accession>
<evidence type="ECO:0000256" key="1">
    <source>
        <dbReference type="SAM" id="MobiDB-lite"/>
    </source>
</evidence>
<evidence type="ECO:0000313" key="3">
    <source>
        <dbReference type="EMBL" id="ORY16147.1"/>
    </source>
</evidence>
<keyword evidence="2" id="KW-0472">Membrane</keyword>
<evidence type="ECO:0000256" key="2">
    <source>
        <dbReference type="SAM" id="Phobius"/>
    </source>
</evidence>
<comment type="caution">
    <text evidence="3">The sequence shown here is derived from an EMBL/GenBank/DDBJ whole genome shotgun (WGS) entry which is preliminary data.</text>
</comment>
<reference evidence="3 4" key="1">
    <citation type="submission" date="2016-07" db="EMBL/GenBank/DDBJ databases">
        <title>Pervasive Adenine N6-methylation of Active Genes in Fungi.</title>
        <authorList>
            <consortium name="DOE Joint Genome Institute"/>
            <person name="Mondo S.J."/>
            <person name="Dannebaum R.O."/>
            <person name="Kuo R.C."/>
            <person name="Labutti K."/>
            <person name="Haridas S."/>
            <person name="Kuo A."/>
            <person name="Salamov A."/>
            <person name="Ahrendt S.R."/>
            <person name="Lipzen A."/>
            <person name="Sullivan W."/>
            <person name="Andreopoulos W.B."/>
            <person name="Clum A."/>
            <person name="Lindquist E."/>
            <person name="Daum C."/>
            <person name="Ramamoorthy G.K."/>
            <person name="Gryganskyi A."/>
            <person name="Culley D."/>
            <person name="Magnuson J.K."/>
            <person name="James T.Y."/>
            <person name="O'Malley M.A."/>
            <person name="Stajich J.E."/>
            <person name="Spatafora J.W."/>
            <person name="Visel A."/>
            <person name="Grigoriev I.V."/>
        </authorList>
    </citation>
    <scope>NUCLEOTIDE SEQUENCE [LARGE SCALE GENOMIC DNA]</scope>
    <source>
        <strain evidence="3 4">CBS 115471</strain>
    </source>
</reference>
<dbReference type="AlphaFoldDB" id="A0A1Y2A1G3"/>
<feature type="transmembrane region" description="Helical" evidence="2">
    <location>
        <begin position="287"/>
        <end position="311"/>
    </location>
</feature>
<dbReference type="EMBL" id="MCFA01000020">
    <property type="protein sequence ID" value="ORY16147.1"/>
    <property type="molecule type" value="Genomic_DNA"/>
</dbReference>
<organism evidence="3 4">
    <name type="scientific">Clohesyomyces aquaticus</name>
    <dbReference type="NCBI Taxonomy" id="1231657"/>
    <lineage>
        <taxon>Eukaryota</taxon>
        <taxon>Fungi</taxon>
        <taxon>Dikarya</taxon>
        <taxon>Ascomycota</taxon>
        <taxon>Pezizomycotina</taxon>
        <taxon>Dothideomycetes</taxon>
        <taxon>Pleosporomycetidae</taxon>
        <taxon>Pleosporales</taxon>
        <taxon>Lindgomycetaceae</taxon>
        <taxon>Clohesyomyces</taxon>
    </lineage>
</organism>
<feature type="region of interest" description="Disordered" evidence="1">
    <location>
        <begin position="359"/>
        <end position="392"/>
    </location>
</feature>
<dbReference type="Proteomes" id="UP000193144">
    <property type="component" value="Unassembled WGS sequence"/>
</dbReference>
<feature type="transmembrane region" description="Helical" evidence="2">
    <location>
        <begin position="323"/>
        <end position="345"/>
    </location>
</feature>
<evidence type="ECO:0000313" key="4">
    <source>
        <dbReference type="Proteomes" id="UP000193144"/>
    </source>
</evidence>
<keyword evidence="2" id="KW-1133">Transmembrane helix</keyword>
<gene>
    <name evidence="3" type="ORF">BCR34DRAFT_476681</name>
</gene>
<name>A0A1Y2A1G3_9PLEO</name>
<dbReference type="OrthoDB" id="5392974at2759"/>
<dbReference type="Gene3D" id="1.20.58.340">
    <property type="entry name" value="Magnesium transport protein CorA, transmembrane region"/>
    <property type="match status" value="1"/>
</dbReference>
<feature type="compositionally biased region" description="Basic and acidic residues" evidence="1">
    <location>
        <begin position="370"/>
        <end position="383"/>
    </location>
</feature>